<keyword evidence="10" id="KW-1185">Reference proteome</keyword>
<dbReference type="InterPro" id="IPR035925">
    <property type="entry name" value="BSD_dom_sf"/>
</dbReference>
<comment type="similarity">
    <text evidence="2">Belongs to the TFB1 family.</text>
</comment>
<dbReference type="SUPFAM" id="SSF140383">
    <property type="entry name" value="BSD domain-like"/>
    <property type="match status" value="2"/>
</dbReference>
<dbReference type="EMBL" id="JANBUL010000352">
    <property type="protein sequence ID" value="KAJ2776556.1"/>
    <property type="molecule type" value="Genomic_DNA"/>
</dbReference>
<evidence type="ECO:0000313" key="9">
    <source>
        <dbReference type="EMBL" id="KAJ2776556.1"/>
    </source>
</evidence>
<dbReference type="InterPro" id="IPR013876">
    <property type="entry name" value="TFIIH_BTF_p62_N"/>
</dbReference>
<proteinExistence type="inferred from homology"/>
<evidence type="ECO:0000313" key="10">
    <source>
        <dbReference type="Proteomes" id="UP001140217"/>
    </source>
</evidence>
<evidence type="ECO:0000256" key="2">
    <source>
        <dbReference type="ARBA" id="ARBA00009448"/>
    </source>
</evidence>
<evidence type="ECO:0000256" key="1">
    <source>
        <dbReference type="ARBA" id="ARBA00004123"/>
    </source>
</evidence>
<keyword evidence="3" id="KW-0677">Repeat</keyword>
<dbReference type="PROSITE" id="PS50858">
    <property type="entry name" value="BSD"/>
    <property type="match status" value="2"/>
</dbReference>
<evidence type="ECO:0000256" key="7">
    <source>
        <dbReference type="SAM" id="MobiDB-lite"/>
    </source>
</evidence>
<evidence type="ECO:0000256" key="6">
    <source>
        <dbReference type="ARBA" id="ARBA00023242"/>
    </source>
</evidence>
<dbReference type="Gene3D" id="2.30.29.30">
    <property type="entry name" value="Pleckstrin-homology domain (PH domain)/Phosphotyrosine-binding domain (PTB)"/>
    <property type="match status" value="1"/>
</dbReference>
<reference evidence="9" key="1">
    <citation type="submission" date="2022-07" db="EMBL/GenBank/DDBJ databases">
        <title>Phylogenomic reconstructions and comparative analyses of Kickxellomycotina fungi.</title>
        <authorList>
            <person name="Reynolds N.K."/>
            <person name="Stajich J.E."/>
            <person name="Barry K."/>
            <person name="Grigoriev I.V."/>
            <person name="Crous P."/>
            <person name="Smith M.E."/>
        </authorList>
    </citation>
    <scope>NUCLEOTIDE SEQUENCE</scope>
    <source>
        <strain evidence="9">NBRC 105414</strain>
    </source>
</reference>
<dbReference type="InterPro" id="IPR005607">
    <property type="entry name" value="BSD_dom"/>
</dbReference>
<dbReference type="GO" id="GO:0006289">
    <property type="term" value="P:nucleotide-excision repair"/>
    <property type="evidence" value="ECO:0007669"/>
    <property type="project" value="InterPro"/>
</dbReference>
<gene>
    <name evidence="9" type="primary">TFB1</name>
    <name evidence="9" type="ORF">H4R18_005618</name>
</gene>
<dbReference type="Proteomes" id="UP001140217">
    <property type="component" value="Unassembled WGS sequence"/>
</dbReference>
<organism evidence="9 10">
    <name type="scientific">Coemansia javaensis</name>
    <dbReference type="NCBI Taxonomy" id="2761396"/>
    <lineage>
        <taxon>Eukaryota</taxon>
        <taxon>Fungi</taxon>
        <taxon>Fungi incertae sedis</taxon>
        <taxon>Zoopagomycota</taxon>
        <taxon>Kickxellomycotina</taxon>
        <taxon>Kickxellomycetes</taxon>
        <taxon>Kickxellales</taxon>
        <taxon>Kickxellaceae</taxon>
        <taxon>Coemansia</taxon>
    </lineage>
</organism>
<dbReference type="OrthoDB" id="360521at2759"/>
<feature type="domain" description="BSD" evidence="8">
    <location>
        <begin position="244"/>
        <end position="280"/>
    </location>
</feature>
<dbReference type="GO" id="GO:0006351">
    <property type="term" value="P:DNA-templated transcription"/>
    <property type="evidence" value="ECO:0007669"/>
    <property type="project" value="InterPro"/>
</dbReference>
<keyword evidence="4" id="KW-0805">Transcription regulation</keyword>
<dbReference type="CDD" id="cd13229">
    <property type="entry name" value="PH_TFIIH"/>
    <property type="match status" value="1"/>
</dbReference>
<protein>
    <submittedName>
        <fullName evidence="9">RNA polymerase II transcription factor B subunit 1</fullName>
    </submittedName>
</protein>
<sequence>SSRTTFKRDDGTLHFTNKRLAWCKDGEQTPAVEVLLENYRDQQVSKPDKPKVMLKVSAAAPGAPAAAPVLSYIFVWTQEDKAAALAERWKFVGELSPLSLRRAKAGAAASPAAASAAATTAAAGGNAGGSAGGGGTPAPAAPSDNPEYSKVRIGDVPASVDEVKLRQDVLSKNADLARVHRSLVLAGLVSEDEFWSTRKHILETFAVQSQLCKGESSAWLDLAPSTQETGNFKFIITPNVARRIFKEYPQVKHAYIDNVPHKVGEKTFWKRFVASQFFNRGKSGDSYKGRDNIFDKCLAEEDAAFDTARELNHARLTRLLDLTRTEEDSTETGNAPDFTMRPSPVDKKQPLIRRFNHRSQLVLQPVIGASSSRRQPPAPVPSSQPAAAAVDKALVDATVLRDLETAPAQKRVRLDIRDRTRYLANLTGESAPDPAPPAAARPADPAALRIGFDISRPLGGCGDTQKTMAAMAAAAHRLTAQKRPNRIQELQIPEDVSTAIAECHGAGTEMLRHLWALLRLPPTPERQQKAEKIVAAFEGVGRHIRETVARANAAESKNPKLGAMVEKMLQPIAESLRTGRQAFAAQAAPRAVPSA</sequence>
<dbReference type="InterPro" id="IPR027079">
    <property type="entry name" value="Tfb1/GTF2H1"/>
</dbReference>
<feature type="region of interest" description="Disordered" evidence="7">
    <location>
        <begin position="122"/>
        <end position="151"/>
    </location>
</feature>
<dbReference type="InterPro" id="IPR011993">
    <property type="entry name" value="PH-like_dom_sf"/>
</dbReference>
<accession>A0A9W8H117</accession>
<comment type="caution">
    <text evidence="9">The sequence shown here is derived from an EMBL/GenBank/DDBJ whole genome shotgun (WGS) entry which is preliminary data.</text>
</comment>
<comment type="subcellular location">
    <subcellularLocation>
        <location evidence="1">Nucleus</location>
    </subcellularLocation>
</comment>
<dbReference type="SUPFAM" id="SSF50729">
    <property type="entry name" value="PH domain-like"/>
    <property type="match status" value="1"/>
</dbReference>
<evidence type="ECO:0000256" key="4">
    <source>
        <dbReference type="ARBA" id="ARBA00023015"/>
    </source>
</evidence>
<dbReference type="Pfam" id="PF08567">
    <property type="entry name" value="PH_TFIIH"/>
    <property type="match status" value="1"/>
</dbReference>
<dbReference type="AlphaFoldDB" id="A0A9W8H117"/>
<feature type="compositionally biased region" description="Gly residues" evidence="7">
    <location>
        <begin position="125"/>
        <end position="136"/>
    </location>
</feature>
<evidence type="ECO:0000259" key="8">
    <source>
        <dbReference type="PROSITE" id="PS50858"/>
    </source>
</evidence>
<evidence type="ECO:0000256" key="5">
    <source>
        <dbReference type="ARBA" id="ARBA00023163"/>
    </source>
</evidence>
<dbReference type="PANTHER" id="PTHR12856">
    <property type="entry name" value="TRANSCRIPTION INITIATION FACTOR IIH-RELATED"/>
    <property type="match status" value="1"/>
</dbReference>
<feature type="region of interest" description="Disordered" evidence="7">
    <location>
        <begin position="325"/>
        <end position="345"/>
    </location>
</feature>
<dbReference type="SMART" id="SM00751">
    <property type="entry name" value="BSD"/>
    <property type="match status" value="2"/>
</dbReference>
<dbReference type="GO" id="GO:0000439">
    <property type="term" value="C:transcription factor TFIIH core complex"/>
    <property type="evidence" value="ECO:0007669"/>
    <property type="project" value="InterPro"/>
</dbReference>
<feature type="domain" description="BSD" evidence="8">
    <location>
        <begin position="161"/>
        <end position="206"/>
    </location>
</feature>
<keyword evidence="5" id="KW-0804">Transcription</keyword>
<keyword evidence="6" id="KW-0539">Nucleus</keyword>
<feature type="non-terminal residue" evidence="9">
    <location>
        <position position="1"/>
    </location>
</feature>
<evidence type="ECO:0000256" key="3">
    <source>
        <dbReference type="ARBA" id="ARBA00022737"/>
    </source>
</evidence>
<name>A0A9W8H117_9FUNG</name>
<dbReference type="Gene3D" id="6.10.140.1200">
    <property type="match status" value="1"/>
</dbReference>
<dbReference type="Pfam" id="PF03909">
    <property type="entry name" value="BSD"/>
    <property type="match status" value="1"/>
</dbReference>